<organism evidence="6 7">
    <name type="scientific">Brachybacterium endophyticum</name>
    <dbReference type="NCBI Taxonomy" id="2182385"/>
    <lineage>
        <taxon>Bacteria</taxon>
        <taxon>Bacillati</taxon>
        <taxon>Actinomycetota</taxon>
        <taxon>Actinomycetes</taxon>
        <taxon>Micrococcales</taxon>
        <taxon>Dermabacteraceae</taxon>
        <taxon>Brachybacterium</taxon>
    </lineage>
</organism>
<evidence type="ECO:0000313" key="6">
    <source>
        <dbReference type="EMBL" id="PWH07952.1"/>
    </source>
</evidence>
<evidence type="ECO:0000256" key="4">
    <source>
        <dbReference type="ARBA" id="ARBA00023163"/>
    </source>
</evidence>
<dbReference type="InterPro" id="IPR007324">
    <property type="entry name" value="Sugar-bd_dom_put"/>
</dbReference>
<proteinExistence type="inferred from homology"/>
<dbReference type="PANTHER" id="PTHR34294:SF1">
    <property type="entry name" value="TRANSCRIPTIONAL REGULATOR LSRR"/>
    <property type="match status" value="1"/>
</dbReference>
<dbReference type="AlphaFoldDB" id="A0A2U2RQ03"/>
<dbReference type="InterPro" id="IPR036388">
    <property type="entry name" value="WH-like_DNA-bd_sf"/>
</dbReference>
<keyword evidence="2" id="KW-0805">Transcription regulation</keyword>
<dbReference type="Pfam" id="PF04198">
    <property type="entry name" value="Sugar-bind"/>
    <property type="match status" value="1"/>
</dbReference>
<evidence type="ECO:0000313" key="7">
    <source>
        <dbReference type="Proteomes" id="UP000245590"/>
    </source>
</evidence>
<sequence length="305" mass="32852">MALDAAKLAHGQRLSQQQVADRLHVSRPQVSKLLATAREKGFVRTLVLDPRESDRELVGALRDRFALADVRLVVPAGRGPNDRDHALGVGAAEMISAAGLLEDQVIGLWWSSTIRETAEAAILRMHERPRALVQLGGSEVDGTSPPSLEAFTARAGVPVERSPSPLVHRSLEERLAAEEDPGVRAHETLRRSARVLVFGAELPDPGLLAGSTCASSEECVQVRERSVGRICGRFIDAHGRVVAPTLSQRTGGPTLSELRRARCTVLVAGGEAVTEVIRAALERRYANHLVTDVATARRLADLPTP</sequence>
<dbReference type="GO" id="GO:0030246">
    <property type="term" value="F:carbohydrate binding"/>
    <property type="evidence" value="ECO:0007669"/>
    <property type="project" value="InterPro"/>
</dbReference>
<evidence type="ECO:0000259" key="5">
    <source>
        <dbReference type="Pfam" id="PF04198"/>
    </source>
</evidence>
<gene>
    <name evidence="6" type="ORF">DEO23_04210</name>
</gene>
<dbReference type="Gene3D" id="3.40.50.1360">
    <property type="match status" value="1"/>
</dbReference>
<keyword evidence="7" id="KW-1185">Reference proteome</keyword>
<accession>A0A2U2RQ03</accession>
<evidence type="ECO:0000256" key="1">
    <source>
        <dbReference type="ARBA" id="ARBA00010466"/>
    </source>
</evidence>
<name>A0A2U2RQ03_9MICO</name>
<dbReference type="PANTHER" id="PTHR34294">
    <property type="entry name" value="TRANSCRIPTIONAL REGULATOR-RELATED"/>
    <property type="match status" value="1"/>
</dbReference>
<dbReference type="InterPro" id="IPR037171">
    <property type="entry name" value="NagB/RpiA_transferase-like"/>
</dbReference>
<dbReference type="Proteomes" id="UP000245590">
    <property type="component" value="Unassembled WGS sequence"/>
</dbReference>
<dbReference type="OrthoDB" id="186585at2"/>
<comment type="caution">
    <text evidence="6">The sequence shown here is derived from an EMBL/GenBank/DDBJ whole genome shotgun (WGS) entry which is preliminary data.</text>
</comment>
<evidence type="ECO:0000256" key="2">
    <source>
        <dbReference type="ARBA" id="ARBA00023015"/>
    </source>
</evidence>
<protein>
    <submittedName>
        <fullName evidence="6">Sugar-binding protein</fullName>
    </submittedName>
</protein>
<comment type="similarity">
    <text evidence="1">Belongs to the SorC transcriptional regulatory family.</text>
</comment>
<dbReference type="EMBL" id="QFKX01000001">
    <property type="protein sequence ID" value="PWH07952.1"/>
    <property type="molecule type" value="Genomic_DNA"/>
</dbReference>
<dbReference type="SUPFAM" id="SSF100950">
    <property type="entry name" value="NagB/RpiA/CoA transferase-like"/>
    <property type="match status" value="1"/>
</dbReference>
<reference evidence="6 7" key="1">
    <citation type="submission" date="2018-05" db="EMBL/GenBank/DDBJ databases">
        <title>Brachybacterium sp. M1HQ-2T, whole genome shotgun sequence.</title>
        <authorList>
            <person name="Tuo L."/>
        </authorList>
    </citation>
    <scope>NUCLEOTIDE SEQUENCE [LARGE SCALE GENOMIC DNA]</scope>
    <source>
        <strain evidence="6 7">M1HQ-2</strain>
    </source>
</reference>
<dbReference type="Gene3D" id="1.10.10.10">
    <property type="entry name" value="Winged helix-like DNA-binding domain superfamily/Winged helix DNA-binding domain"/>
    <property type="match status" value="1"/>
</dbReference>
<keyword evidence="3" id="KW-0238">DNA-binding</keyword>
<dbReference type="GO" id="GO:0003677">
    <property type="term" value="F:DNA binding"/>
    <property type="evidence" value="ECO:0007669"/>
    <property type="project" value="UniProtKB-KW"/>
</dbReference>
<keyword evidence="4" id="KW-0804">Transcription</keyword>
<dbReference type="InterPro" id="IPR051054">
    <property type="entry name" value="SorC_transcr_regulators"/>
</dbReference>
<feature type="domain" description="Sugar-binding" evidence="5">
    <location>
        <begin position="54"/>
        <end position="299"/>
    </location>
</feature>
<evidence type="ECO:0000256" key="3">
    <source>
        <dbReference type="ARBA" id="ARBA00023125"/>
    </source>
</evidence>